<evidence type="ECO:0000256" key="2">
    <source>
        <dbReference type="ARBA" id="ARBA00012708"/>
    </source>
</evidence>
<name>A0A5N6RSK8_9ROSI</name>
<evidence type="ECO:0000313" key="5">
    <source>
        <dbReference type="EMBL" id="KAE8124371.1"/>
    </source>
</evidence>
<dbReference type="AlphaFoldDB" id="A0A5N6RSK8"/>
<evidence type="ECO:0000256" key="3">
    <source>
        <dbReference type="ARBA" id="ARBA00023277"/>
    </source>
</evidence>
<dbReference type="GO" id="GO:0047274">
    <property type="term" value="F:galactinol-sucrose galactosyltransferase activity"/>
    <property type="evidence" value="ECO:0007669"/>
    <property type="project" value="UniProtKB-EC"/>
</dbReference>
<dbReference type="Pfam" id="PF05691">
    <property type="entry name" value="Raffinose_syn"/>
    <property type="match status" value="1"/>
</dbReference>
<protein>
    <recommendedName>
        <fullName evidence="2">galactinol--sucrose galactosyltransferase</fullName>
        <ecNumber evidence="2">2.4.1.82</ecNumber>
    </recommendedName>
</protein>
<evidence type="ECO:0000256" key="4">
    <source>
        <dbReference type="ARBA" id="ARBA00049426"/>
    </source>
</evidence>
<evidence type="ECO:0000313" key="6">
    <source>
        <dbReference type="Proteomes" id="UP000327013"/>
    </source>
</evidence>
<dbReference type="PANTHER" id="PTHR31268">
    <property type="match status" value="1"/>
</dbReference>
<dbReference type="OrthoDB" id="4664297at2759"/>
<evidence type="ECO:0000256" key="1">
    <source>
        <dbReference type="ARBA" id="ARBA00007240"/>
    </source>
</evidence>
<dbReference type="PANTHER" id="PTHR31268:SF10">
    <property type="entry name" value="GALACTINOL--SUCROSE GALACTOSYLTRANSFERASE"/>
    <property type="match status" value="1"/>
</dbReference>
<proteinExistence type="inferred from homology"/>
<comment type="catalytic activity">
    <reaction evidence="4">
        <text>alpha-D-galactosyl-(1-&gt;3)-1D-myo-inositol + sucrose = raffinose + myo-inositol</text>
        <dbReference type="Rhea" id="RHEA:20161"/>
        <dbReference type="ChEBI" id="CHEBI:16634"/>
        <dbReference type="ChEBI" id="CHEBI:17268"/>
        <dbReference type="ChEBI" id="CHEBI:17505"/>
        <dbReference type="ChEBI" id="CHEBI:17992"/>
        <dbReference type="EC" id="2.4.1.82"/>
    </reaction>
</comment>
<dbReference type="InterPro" id="IPR008811">
    <property type="entry name" value="Glycosyl_hydrolases_36"/>
</dbReference>
<dbReference type="EC" id="2.4.1.82" evidence="2"/>
<gene>
    <name evidence="5" type="ORF">FH972_019265</name>
</gene>
<comment type="similarity">
    <text evidence="1">Belongs to the glycosyl hydrolases 36 family.</text>
</comment>
<organism evidence="5 6">
    <name type="scientific">Carpinus fangiana</name>
    <dbReference type="NCBI Taxonomy" id="176857"/>
    <lineage>
        <taxon>Eukaryota</taxon>
        <taxon>Viridiplantae</taxon>
        <taxon>Streptophyta</taxon>
        <taxon>Embryophyta</taxon>
        <taxon>Tracheophyta</taxon>
        <taxon>Spermatophyta</taxon>
        <taxon>Magnoliopsida</taxon>
        <taxon>eudicotyledons</taxon>
        <taxon>Gunneridae</taxon>
        <taxon>Pentapetalae</taxon>
        <taxon>rosids</taxon>
        <taxon>fabids</taxon>
        <taxon>Fagales</taxon>
        <taxon>Betulaceae</taxon>
        <taxon>Carpinus</taxon>
    </lineage>
</organism>
<dbReference type="EMBL" id="CM017328">
    <property type="protein sequence ID" value="KAE8124371.1"/>
    <property type="molecule type" value="Genomic_DNA"/>
</dbReference>
<dbReference type="InterPro" id="IPR017853">
    <property type="entry name" value="GH"/>
</dbReference>
<dbReference type="SUPFAM" id="SSF51445">
    <property type="entry name" value="(Trans)glycosidases"/>
    <property type="match status" value="1"/>
</dbReference>
<reference evidence="5 6" key="1">
    <citation type="submission" date="2019-06" db="EMBL/GenBank/DDBJ databases">
        <title>A chromosomal-level reference genome of Carpinus fangiana (Coryloideae, Betulaceae).</title>
        <authorList>
            <person name="Yang X."/>
            <person name="Wang Z."/>
            <person name="Zhang L."/>
            <person name="Hao G."/>
            <person name="Liu J."/>
            <person name="Yang Y."/>
        </authorList>
    </citation>
    <scope>NUCLEOTIDE SEQUENCE [LARGE SCALE GENOMIC DNA]</scope>
    <source>
        <strain evidence="5">Cfa_2016G</strain>
        <tissue evidence="5">Leaf</tissue>
    </source>
</reference>
<keyword evidence="6" id="KW-1185">Reference proteome</keyword>
<dbReference type="InterPro" id="IPR013785">
    <property type="entry name" value="Aldolase_TIM"/>
</dbReference>
<dbReference type="Gene3D" id="3.20.20.70">
    <property type="entry name" value="Aldolase class I"/>
    <property type="match status" value="1"/>
</dbReference>
<accession>A0A5N6RSK8</accession>
<sequence length="302" mass="33440">MTITATPSVKEGCLLVRGKVVSTGVPENVVVSPVGSGAAFIGATSTAPSSRHVFSLGVLGEGYKFLSLFRVKIWWMIPCVGKSGSEIPIETQMLLLEAREESVLLDETSSGPNTEDTFYVLFLPVLDGQFRTSLQGTPINELKFCIESGDVNVQSSQSLEAVFINSGDNPFELIKNSIKILEKHKGTFSHIENKKIPAHLDWFGWCTWDAFYTEVNPQRIEEGLQSFMEGGCSPKFLIIDDGWQETVNEFQKEGEPLIEGIQFATRLVDIKENNKFKSSGSDNSCIDLHDFVDVIKDKYGLK</sequence>
<keyword evidence="3" id="KW-0119">Carbohydrate metabolism</keyword>
<dbReference type="Proteomes" id="UP000327013">
    <property type="component" value="Chromosome 8"/>
</dbReference>